<dbReference type="EMBL" id="JBJUIK010000008">
    <property type="protein sequence ID" value="KAL3521705.1"/>
    <property type="molecule type" value="Genomic_DNA"/>
</dbReference>
<dbReference type="GO" id="GO:0005516">
    <property type="term" value="F:calmodulin binding"/>
    <property type="evidence" value="ECO:0007669"/>
    <property type="project" value="UniProtKB-KW"/>
</dbReference>
<dbReference type="Proteomes" id="UP001630127">
    <property type="component" value="Unassembled WGS sequence"/>
</dbReference>
<evidence type="ECO:0000313" key="6">
    <source>
        <dbReference type="EMBL" id="KAL3521705.1"/>
    </source>
</evidence>
<dbReference type="Pfam" id="PF13178">
    <property type="entry name" value="DUF4005"/>
    <property type="match status" value="1"/>
</dbReference>
<dbReference type="AlphaFoldDB" id="A0ABD2ZQJ1"/>
<feature type="domain" description="DUF4005" evidence="5">
    <location>
        <begin position="399"/>
        <end position="486"/>
    </location>
</feature>
<accession>A0ABD2ZQJ1</accession>
<proteinExistence type="inferred from homology"/>
<dbReference type="PANTHER" id="PTHR32295:SF6">
    <property type="entry name" value="PROTEIN IQ-DOMAIN 18"/>
    <property type="match status" value="1"/>
</dbReference>
<dbReference type="PANTHER" id="PTHR32295">
    <property type="entry name" value="IQ-DOMAIN 5-RELATED"/>
    <property type="match status" value="1"/>
</dbReference>
<evidence type="ECO:0000256" key="3">
    <source>
        <dbReference type="ARBA" id="ARBA00024378"/>
    </source>
</evidence>
<comment type="similarity">
    <text evidence="2">Belongs to the IQD family.</text>
</comment>
<evidence type="ECO:0000256" key="2">
    <source>
        <dbReference type="ARBA" id="ARBA00024341"/>
    </source>
</evidence>
<feature type="region of interest" description="Disordered" evidence="4">
    <location>
        <begin position="15"/>
        <end position="51"/>
    </location>
</feature>
<comment type="subunit">
    <text evidence="3">Binds to multiple calmodulin (CaM) in the presence of Ca(2+) and CaM-like proteins.</text>
</comment>
<dbReference type="InterPro" id="IPR000048">
    <property type="entry name" value="IQ_motif_EF-hand-BS"/>
</dbReference>
<keyword evidence="1" id="KW-0112">Calmodulin-binding</keyword>
<evidence type="ECO:0000259" key="5">
    <source>
        <dbReference type="Pfam" id="PF13178"/>
    </source>
</evidence>
<reference evidence="6 7" key="1">
    <citation type="submission" date="2024-11" db="EMBL/GenBank/DDBJ databases">
        <title>A near-complete genome assembly of Cinchona calisaya.</title>
        <authorList>
            <person name="Lian D.C."/>
            <person name="Zhao X.W."/>
            <person name="Wei L."/>
        </authorList>
    </citation>
    <scope>NUCLEOTIDE SEQUENCE [LARGE SCALE GENOMIC DNA]</scope>
    <source>
        <tissue evidence="6">Nenye</tissue>
    </source>
</reference>
<feature type="compositionally biased region" description="Polar residues" evidence="4">
    <location>
        <begin position="476"/>
        <end position="497"/>
    </location>
</feature>
<feature type="region of interest" description="Disordered" evidence="4">
    <location>
        <begin position="441"/>
        <end position="514"/>
    </location>
</feature>
<gene>
    <name evidence="6" type="ORF">ACH5RR_019854</name>
</gene>
<feature type="region of interest" description="Disordered" evidence="4">
    <location>
        <begin position="236"/>
        <end position="256"/>
    </location>
</feature>
<dbReference type="CDD" id="cd23767">
    <property type="entry name" value="IQCD"/>
    <property type="match status" value="1"/>
</dbReference>
<dbReference type="Gene3D" id="1.20.5.190">
    <property type="match status" value="1"/>
</dbReference>
<sequence>MGKIGGNSWLHVVRKAFRSSAKDTDKNDKKSRKSREEQEQEQQEEKKRGKGRWIFQKPSYSEITLLHDEAKNMALASSNASTDVLGGNLRRTCAQAQEVAKSQQQCAIAVAMATKVAAEAAVATAQAAAEIIRLTRPSYLVRQQQQHAAILIQTAFRGYMARRALRALKGLVKLQALVRGHNVRKRAKMTLQCMQALIRLQAQACDQRRRLSCEGCISSSDANNIMESLARGKKVNSRSRLVRDSDDDDDEYTPPKKLHELLQRTKESASKSGMSLSQAFSQQMWKTGEVQISADIKEYEEKRLYECFDRITMQPKKISRTSSDEKESIKTVEIDRIRPGTYAPHNFSITHVRNYQDYQQRPSSYTASSPLHIMHNFSIQPPLPQSPVRIKPLQVHSASPRCQREEKYNRVSRSNCFGMVTNSANSVPAHQPKYMAATVSANARARSLSTPRHRPSTPHAEKKGSVKKRLSFTAPGPNSNIHVSSSGWHHSSKNPSSMDIDICVEDEQRSYMSS</sequence>
<comment type="caution">
    <text evidence="6">The sequence shown here is derived from an EMBL/GenBank/DDBJ whole genome shotgun (WGS) entry which is preliminary data.</text>
</comment>
<dbReference type="Pfam" id="PF00612">
    <property type="entry name" value="IQ"/>
    <property type="match status" value="2"/>
</dbReference>
<dbReference type="PROSITE" id="PS50096">
    <property type="entry name" value="IQ"/>
    <property type="match status" value="2"/>
</dbReference>
<name>A0ABD2ZQJ1_9GENT</name>
<dbReference type="SMART" id="SM00015">
    <property type="entry name" value="IQ"/>
    <property type="match status" value="2"/>
</dbReference>
<dbReference type="InterPro" id="IPR025064">
    <property type="entry name" value="DUF4005"/>
</dbReference>
<evidence type="ECO:0000313" key="7">
    <source>
        <dbReference type="Proteomes" id="UP001630127"/>
    </source>
</evidence>
<evidence type="ECO:0000256" key="1">
    <source>
        <dbReference type="ARBA" id="ARBA00022860"/>
    </source>
</evidence>
<keyword evidence="7" id="KW-1185">Reference proteome</keyword>
<organism evidence="6 7">
    <name type="scientific">Cinchona calisaya</name>
    <dbReference type="NCBI Taxonomy" id="153742"/>
    <lineage>
        <taxon>Eukaryota</taxon>
        <taxon>Viridiplantae</taxon>
        <taxon>Streptophyta</taxon>
        <taxon>Embryophyta</taxon>
        <taxon>Tracheophyta</taxon>
        <taxon>Spermatophyta</taxon>
        <taxon>Magnoliopsida</taxon>
        <taxon>eudicotyledons</taxon>
        <taxon>Gunneridae</taxon>
        <taxon>Pentapetalae</taxon>
        <taxon>asterids</taxon>
        <taxon>lamiids</taxon>
        <taxon>Gentianales</taxon>
        <taxon>Rubiaceae</taxon>
        <taxon>Cinchonoideae</taxon>
        <taxon>Cinchoneae</taxon>
        <taxon>Cinchona</taxon>
    </lineage>
</organism>
<evidence type="ECO:0000256" key="4">
    <source>
        <dbReference type="SAM" id="MobiDB-lite"/>
    </source>
</evidence>
<protein>
    <recommendedName>
        <fullName evidence="5">DUF4005 domain-containing protein</fullName>
    </recommendedName>
</protein>